<dbReference type="PANTHER" id="PTHR45913:SF19">
    <property type="entry name" value="LOW QUALITY PROTEIN: ZINC FINGER BED DOMAIN-CONTAINING PROTEIN 5-LIKE"/>
    <property type="match status" value="1"/>
</dbReference>
<keyword evidence="2" id="KW-1185">Reference proteome</keyword>
<accession>A0A444U6V0</accession>
<dbReference type="EMBL" id="SCEB01215184">
    <property type="protein sequence ID" value="RXM30878.1"/>
    <property type="molecule type" value="Genomic_DNA"/>
</dbReference>
<dbReference type="Proteomes" id="UP000289886">
    <property type="component" value="Unassembled WGS sequence"/>
</dbReference>
<dbReference type="AlphaFoldDB" id="A0A444U6V0"/>
<name>A0A444U6V0_ACIRT</name>
<dbReference type="PANTHER" id="PTHR45913">
    <property type="entry name" value="EPM2A-INTERACTING PROTEIN 1"/>
    <property type="match status" value="1"/>
</dbReference>
<evidence type="ECO:0000313" key="1">
    <source>
        <dbReference type="EMBL" id="RXM30878.1"/>
    </source>
</evidence>
<sequence length="125" mass="14232">MQLPNSVKHIIREHLQSLKTNLCEYFPVPDTKFNWIRNPFASLDDDIIASLTSAEQDSLVELSCDSALKQDFSRQYLTDFWLKVASEYPALYNNTVPFLMPFPTAYLCETGFSALLSAIGYVKNV</sequence>
<comment type="caution">
    <text evidence="1">The sequence shown here is derived from an EMBL/GenBank/DDBJ whole genome shotgun (WGS) entry which is preliminary data.</text>
</comment>
<reference evidence="1 2" key="1">
    <citation type="submission" date="2019-01" db="EMBL/GenBank/DDBJ databases">
        <title>Draft Genome and Complete Hox-Cluster Characterization of the Sterlet Sturgeon (Acipenser ruthenus).</title>
        <authorList>
            <person name="Wei Q."/>
        </authorList>
    </citation>
    <scope>NUCLEOTIDE SEQUENCE [LARGE SCALE GENOMIC DNA]</scope>
    <source>
        <strain evidence="1">WHYD16114868_AA</strain>
        <tissue evidence="1">Blood</tissue>
    </source>
</reference>
<gene>
    <name evidence="1" type="ORF">EOD39_1864</name>
</gene>
<proteinExistence type="predicted"/>
<organism evidence="1 2">
    <name type="scientific">Acipenser ruthenus</name>
    <name type="common">Sterlet sturgeon</name>
    <dbReference type="NCBI Taxonomy" id="7906"/>
    <lineage>
        <taxon>Eukaryota</taxon>
        <taxon>Metazoa</taxon>
        <taxon>Chordata</taxon>
        <taxon>Craniata</taxon>
        <taxon>Vertebrata</taxon>
        <taxon>Euteleostomi</taxon>
        <taxon>Actinopterygii</taxon>
        <taxon>Chondrostei</taxon>
        <taxon>Acipenseriformes</taxon>
        <taxon>Acipenseridae</taxon>
        <taxon>Acipenser</taxon>
    </lineage>
</organism>
<evidence type="ECO:0000313" key="2">
    <source>
        <dbReference type="Proteomes" id="UP000289886"/>
    </source>
</evidence>
<protein>
    <submittedName>
        <fullName evidence="1">Zinc finger BED domain-containing protein 5</fullName>
    </submittedName>
</protein>